<dbReference type="AlphaFoldDB" id="A0A1I5KDE9"/>
<dbReference type="Proteomes" id="UP000199137">
    <property type="component" value="Unassembled WGS sequence"/>
</dbReference>
<reference evidence="1 2" key="1">
    <citation type="submission" date="2016-10" db="EMBL/GenBank/DDBJ databases">
        <authorList>
            <person name="de Groot N.N."/>
        </authorList>
    </citation>
    <scope>NUCLEOTIDE SEQUENCE [LARGE SCALE GENOMIC DNA]</scope>
    <source>
        <strain evidence="1 2">DSM 44637</strain>
    </source>
</reference>
<organism evidence="1 2">
    <name type="scientific">Amycolatopsis rubida</name>
    <dbReference type="NCBI Taxonomy" id="112413"/>
    <lineage>
        <taxon>Bacteria</taxon>
        <taxon>Bacillati</taxon>
        <taxon>Actinomycetota</taxon>
        <taxon>Actinomycetes</taxon>
        <taxon>Pseudonocardiales</taxon>
        <taxon>Pseudonocardiaceae</taxon>
        <taxon>Amycolatopsis</taxon>
    </lineage>
</organism>
<gene>
    <name evidence="1" type="ORF">SAMN05421854_103140</name>
</gene>
<dbReference type="EMBL" id="FOWC01000003">
    <property type="protein sequence ID" value="SFO83027.1"/>
    <property type="molecule type" value="Genomic_DNA"/>
</dbReference>
<accession>A0A1I5KDE9</accession>
<dbReference type="STRING" id="112413.SAMN05421854_103140"/>
<proteinExistence type="predicted"/>
<evidence type="ECO:0000313" key="2">
    <source>
        <dbReference type="Proteomes" id="UP000199137"/>
    </source>
</evidence>
<sequence>MRLFAPAPGGERLAQALAEGPFERALTLAIERSGLGLARLRERLAASGVPVSTTTLSSWRTGRSRPERPESLRALALLEPVLDVPPGALRALLDLPRTGSPAPRAARWDRLWENRSLLPMVLNSFEDSSPESVSVHETLHVDAAGRMRSLHVREVLRALDEPAFVRIVALRGFTPGQSPELVSARYCRPGCVRATPEQAFSVTELVLDHPLAPGETGIVEYRFAFRDEEPDARYDRRFRLPIAEHLLEVHFDPAALPAECLSYRQDSPTGPELETAEVRVRPGVPAHVIRTGQGAGIHGVRWRW</sequence>
<evidence type="ECO:0000313" key="1">
    <source>
        <dbReference type="EMBL" id="SFO83027.1"/>
    </source>
</evidence>
<name>A0A1I5KDE9_9PSEU</name>
<dbReference type="RefSeq" id="WP_107309534.1">
    <property type="nucleotide sequence ID" value="NZ_FOWC01000003.1"/>
</dbReference>
<protein>
    <submittedName>
        <fullName evidence="1">Uncharacterized protein</fullName>
    </submittedName>
</protein>
<dbReference type="OrthoDB" id="3690688at2"/>